<organism evidence="2 3">
    <name type="scientific">Bacteroides eggerthii</name>
    <dbReference type="NCBI Taxonomy" id="28111"/>
    <lineage>
        <taxon>Bacteria</taxon>
        <taxon>Pseudomonadati</taxon>
        <taxon>Bacteroidota</taxon>
        <taxon>Bacteroidia</taxon>
        <taxon>Bacteroidales</taxon>
        <taxon>Bacteroidaceae</taxon>
        <taxon>Bacteroides</taxon>
    </lineage>
</organism>
<dbReference type="RefSeq" id="WP_211454014.1">
    <property type="nucleotide sequence ID" value="NZ_CP072227.1"/>
</dbReference>
<feature type="signal peptide" evidence="1">
    <location>
        <begin position="1"/>
        <end position="21"/>
    </location>
</feature>
<keyword evidence="1" id="KW-0732">Signal</keyword>
<accession>A0A975KGV8</accession>
<dbReference type="Gene3D" id="2.40.128.220">
    <property type="match status" value="1"/>
</dbReference>
<dbReference type="KEGG" id="beg:INE88_02307"/>
<name>A0A975KGV8_9BACE</name>
<dbReference type="Pfam" id="PF12888">
    <property type="entry name" value="Lipid_bd"/>
    <property type="match status" value="1"/>
</dbReference>
<dbReference type="EMBL" id="CP072227">
    <property type="protein sequence ID" value="QUT45485.1"/>
    <property type="molecule type" value="Genomic_DNA"/>
</dbReference>
<feature type="chain" id="PRO_5038138124" evidence="1">
    <location>
        <begin position="22"/>
        <end position="168"/>
    </location>
</feature>
<dbReference type="AlphaFoldDB" id="A0A975KGV8"/>
<evidence type="ECO:0000313" key="2">
    <source>
        <dbReference type="EMBL" id="QUT45485.1"/>
    </source>
</evidence>
<evidence type="ECO:0000313" key="3">
    <source>
        <dbReference type="Proteomes" id="UP000679226"/>
    </source>
</evidence>
<proteinExistence type="predicted"/>
<dbReference type="Proteomes" id="UP000679226">
    <property type="component" value="Chromosome"/>
</dbReference>
<dbReference type="InterPro" id="IPR024404">
    <property type="entry name" value="Lipid-bd_put"/>
</dbReference>
<sequence length="168" mass="19139">MMNRKLIYLFICTLFAFCSCSDDEKIDYTAPGILAGEWWVTYYQETAPDKWEVIGNYKNLPLYTYNSAANKADELFVDDQGEFWDFKVKAFANPGALSFGSDAELPNLSYEDCNVVITEGKVMFNAAKSKTGIVTDSICFKVKFSDDPDQLVYKVEGHKRTGWTDDEY</sequence>
<evidence type="ECO:0000256" key="1">
    <source>
        <dbReference type="SAM" id="SignalP"/>
    </source>
</evidence>
<dbReference type="PROSITE" id="PS51257">
    <property type="entry name" value="PROKAR_LIPOPROTEIN"/>
    <property type="match status" value="1"/>
</dbReference>
<reference evidence="2" key="1">
    <citation type="journal article" date="2021" name="PLoS Genet.">
        <title>Mobile Type VI secretion system loci of the gut Bacteroidales display extensive intra-ecosystem transfer, multi-species spread and geographical clustering.</title>
        <authorList>
            <person name="Garcia-Bayona L."/>
            <person name="Coyne M.J."/>
            <person name="Comstock L.E."/>
        </authorList>
    </citation>
    <scope>NUCLEOTIDE SEQUENCE</scope>
    <source>
        <strain evidence="2">CL11T00C20</strain>
    </source>
</reference>
<protein>
    <submittedName>
        <fullName evidence="2">Lipid-binding putative hydrolase</fullName>
    </submittedName>
</protein>
<dbReference type="GO" id="GO:0016787">
    <property type="term" value="F:hydrolase activity"/>
    <property type="evidence" value="ECO:0007669"/>
    <property type="project" value="UniProtKB-KW"/>
</dbReference>
<keyword evidence="2" id="KW-0378">Hydrolase</keyword>
<dbReference type="InterPro" id="IPR038668">
    <property type="entry name" value="Lipid-bd_sf"/>
</dbReference>
<gene>
    <name evidence="2" type="ORF">INE88_02307</name>
</gene>